<dbReference type="Bgee" id="108719313">
    <property type="expression patterns" value="Expressed in oocyte and 19 other cell types or tissues"/>
</dbReference>
<reference evidence="3" key="1">
    <citation type="submission" date="2025-08" db="UniProtKB">
        <authorList>
            <consortium name="RefSeq"/>
        </authorList>
    </citation>
    <scope>IDENTIFICATION</scope>
    <source>
        <strain evidence="3">J_2021</strain>
        <tissue evidence="3">Erythrocytes</tissue>
    </source>
</reference>
<proteinExistence type="predicted"/>
<dbReference type="CTD" id="108719313"/>
<evidence type="ECO:0000313" key="3">
    <source>
        <dbReference type="RefSeq" id="XP_018123585.1"/>
    </source>
</evidence>
<dbReference type="PaxDb" id="8355-A0A1L8FZB9"/>
<dbReference type="PANTHER" id="PTHR14677:SF37">
    <property type="entry name" value="AN1-TYPE ZINC FINGER PROTEIN 1"/>
    <property type="match status" value="1"/>
</dbReference>
<dbReference type="InterPro" id="IPR035896">
    <property type="entry name" value="AN1-like_Znf"/>
</dbReference>
<dbReference type="AlphaFoldDB" id="A0A1L8FZB9"/>
<evidence type="ECO:0000259" key="1">
    <source>
        <dbReference type="PROSITE" id="PS51039"/>
    </source>
</evidence>
<dbReference type="PROSITE" id="PS51039">
    <property type="entry name" value="ZF_AN1"/>
    <property type="match status" value="1"/>
</dbReference>
<organism evidence="2 3">
    <name type="scientific">Xenopus laevis</name>
    <name type="common">African clawed frog</name>
    <dbReference type="NCBI Taxonomy" id="8355"/>
    <lineage>
        <taxon>Eukaryota</taxon>
        <taxon>Metazoa</taxon>
        <taxon>Chordata</taxon>
        <taxon>Craniata</taxon>
        <taxon>Vertebrata</taxon>
        <taxon>Euteleostomi</taxon>
        <taxon>Amphibia</taxon>
        <taxon>Batrachia</taxon>
        <taxon>Anura</taxon>
        <taxon>Pipoidea</taxon>
        <taxon>Pipidae</taxon>
        <taxon>Xenopodinae</taxon>
        <taxon>Xenopus</taxon>
        <taxon>Xenopus</taxon>
    </lineage>
</organism>
<dbReference type="AGR" id="Xenbase:XB-GENE-6486368"/>
<protein>
    <submittedName>
        <fullName evidence="3">AN1-type zinc finger protein 1 isoform X1</fullName>
    </submittedName>
</protein>
<dbReference type="Gene3D" id="4.10.1110.10">
    <property type="entry name" value="AN1-like Zinc finger"/>
    <property type="match status" value="2"/>
</dbReference>
<dbReference type="STRING" id="8355.A0A1L8FZB9"/>
<dbReference type="GeneID" id="108719313"/>
<dbReference type="SMART" id="SM00154">
    <property type="entry name" value="ZnF_AN1"/>
    <property type="match status" value="2"/>
</dbReference>
<dbReference type="GO" id="GO:0005737">
    <property type="term" value="C:cytoplasm"/>
    <property type="evidence" value="ECO:0000318"/>
    <property type="project" value="GO_Central"/>
</dbReference>
<accession>A0A1L8FZB9</accession>
<evidence type="ECO:0000313" key="4">
    <source>
        <dbReference type="Xenbase" id="XB-GENE-6486368"/>
    </source>
</evidence>
<dbReference type="KEGG" id="xla:108719313"/>
<dbReference type="PANTHER" id="PTHR14677">
    <property type="entry name" value="ARSENITE INDUCUBLE RNA ASSOCIATED PROTEIN AIP-1-RELATED"/>
    <property type="match status" value="1"/>
</dbReference>
<gene>
    <name evidence="3 4" type="primary">zfand1.L</name>
</gene>
<dbReference type="OMA" id="RQYCLKH"/>
<dbReference type="OrthoDB" id="431929at2759"/>
<dbReference type="Pfam" id="PF01428">
    <property type="entry name" value="zf-AN1"/>
    <property type="match status" value="2"/>
</dbReference>
<sequence length="268" mass="29869">MAEVEIGLHCSAENCGQLDFLPFRCDGCSGVFCLEHRSRDSHGCIQMPQSNDLGKSEGSTLYPCMYEGCSGKELVPVLCPYCEKCFCLGHRHQSEHECSKLDVPKPRMVATQQLVKEIVDSKKCAPNSKVRRGAKNSETAAKVALMKLKLHAAGDKSLPQTERVYFQVYLPKGQKEKSKPMFFCKKWSIGKVVDYAASLANLKNDNNKAAAKKLRVCHTETGEELPLDSTVETWISNSQNPLYNGGNIIIEYLDNESHTLQDVNSYLL</sequence>
<dbReference type="GO" id="GO:0010494">
    <property type="term" value="C:cytoplasmic stress granule"/>
    <property type="evidence" value="ECO:0000318"/>
    <property type="project" value="GO_Central"/>
</dbReference>
<dbReference type="GO" id="GO:0035617">
    <property type="term" value="P:stress granule disassembly"/>
    <property type="evidence" value="ECO:0000318"/>
    <property type="project" value="GO_Central"/>
</dbReference>
<dbReference type="GO" id="GO:0008270">
    <property type="term" value="F:zinc ion binding"/>
    <property type="evidence" value="ECO:0007669"/>
    <property type="project" value="InterPro"/>
</dbReference>
<dbReference type="Proteomes" id="UP000186698">
    <property type="component" value="Chromosome 6L"/>
</dbReference>
<name>A0A1L8FZB9_XENLA</name>
<evidence type="ECO:0000313" key="2">
    <source>
        <dbReference type="Proteomes" id="UP000186698"/>
    </source>
</evidence>
<feature type="domain" description="AN1-type" evidence="1">
    <location>
        <begin position="4"/>
        <end position="52"/>
    </location>
</feature>
<dbReference type="Xenbase" id="XB-GENE-6486368">
    <property type="gene designation" value="zfand1.L"/>
</dbReference>
<dbReference type="RefSeq" id="XP_018123585.1">
    <property type="nucleotide sequence ID" value="XM_018268096.2"/>
</dbReference>
<dbReference type="InterPro" id="IPR000058">
    <property type="entry name" value="Znf_AN1"/>
</dbReference>
<keyword evidence="2" id="KW-1185">Reference proteome</keyword>
<dbReference type="SUPFAM" id="SSF118310">
    <property type="entry name" value="AN1-like Zinc finger"/>
    <property type="match status" value="2"/>
</dbReference>
<dbReference type="Pfam" id="PF25327">
    <property type="entry name" value="UBL_ZFAND1"/>
    <property type="match status" value="1"/>
</dbReference>
<dbReference type="InterPro" id="IPR057358">
    <property type="entry name" value="UBL_ZFAND1-like"/>
</dbReference>